<feature type="binding site" evidence="5">
    <location>
        <position position="97"/>
    </location>
    <ligand>
        <name>anthranilate</name>
        <dbReference type="ChEBI" id="CHEBI:16567"/>
        <label>1</label>
    </ligand>
</feature>
<comment type="similarity">
    <text evidence="5">Belongs to the anthranilate phosphoribosyltransferase family.</text>
</comment>
<feature type="binding site" evidence="5">
    <location>
        <position position="241"/>
    </location>
    <ligand>
        <name>Mg(2+)</name>
        <dbReference type="ChEBI" id="CHEBI:18420"/>
        <label>2</label>
    </ligand>
</feature>
<keyword evidence="5" id="KW-0479">Metal-binding</keyword>
<comment type="caution">
    <text evidence="8">The sequence shown here is derived from an EMBL/GenBank/DDBJ whole genome shotgun (WGS) entry which is preliminary data.</text>
</comment>
<dbReference type="PANTHER" id="PTHR43285">
    <property type="entry name" value="ANTHRANILATE PHOSPHORIBOSYLTRANSFERASE"/>
    <property type="match status" value="1"/>
</dbReference>
<feature type="domain" description="Glycosyl transferase family 3 N-terminal" evidence="7">
    <location>
        <begin position="22"/>
        <end position="83"/>
    </location>
</feature>
<dbReference type="InterPro" id="IPR000312">
    <property type="entry name" value="Glycosyl_Trfase_fam3"/>
</dbReference>
<evidence type="ECO:0000256" key="5">
    <source>
        <dbReference type="HAMAP-Rule" id="MF_00211"/>
    </source>
</evidence>
<dbReference type="PANTHER" id="PTHR43285:SF2">
    <property type="entry name" value="ANTHRANILATE PHOSPHORIBOSYLTRANSFERASE"/>
    <property type="match status" value="1"/>
</dbReference>
<keyword evidence="2 5" id="KW-0808">Transferase</keyword>
<evidence type="ECO:0000259" key="6">
    <source>
        <dbReference type="Pfam" id="PF00591"/>
    </source>
</evidence>
<dbReference type="EMBL" id="BAAAHK010000020">
    <property type="protein sequence ID" value="GAA0958564.1"/>
    <property type="molecule type" value="Genomic_DNA"/>
</dbReference>
<keyword evidence="5" id="KW-0028">Amino-acid biosynthesis</keyword>
<evidence type="ECO:0000256" key="2">
    <source>
        <dbReference type="ARBA" id="ARBA00022679"/>
    </source>
</evidence>
<feature type="binding site" evidence="5">
    <location>
        <position position="97"/>
    </location>
    <ligand>
        <name>5-phospho-alpha-D-ribose 1-diphosphate</name>
        <dbReference type="ChEBI" id="CHEBI:58017"/>
    </ligand>
</feature>
<feature type="binding site" evidence="5">
    <location>
        <begin position="107"/>
        <end position="110"/>
    </location>
    <ligand>
        <name>5-phospho-alpha-D-ribose 1-diphosphate</name>
        <dbReference type="ChEBI" id="CHEBI:58017"/>
    </ligand>
</feature>
<comment type="catalytic activity">
    <reaction evidence="5">
        <text>N-(5-phospho-beta-D-ribosyl)anthranilate + diphosphate = 5-phospho-alpha-D-ribose 1-diphosphate + anthranilate</text>
        <dbReference type="Rhea" id="RHEA:11768"/>
        <dbReference type="ChEBI" id="CHEBI:16567"/>
        <dbReference type="ChEBI" id="CHEBI:18277"/>
        <dbReference type="ChEBI" id="CHEBI:33019"/>
        <dbReference type="ChEBI" id="CHEBI:58017"/>
        <dbReference type="EC" id="2.4.2.18"/>
    </reaction>
</comment>
<evidence type="ECO:0000256" key="1">
    <source>
        <dbReference type="ARBA" id="ARBA00022676"/>
    </source>
</evidence>
<dbReference type="NCBIfam" id="TIGR01245">
    <property type="entry name" value="trpD"/>
    <property type="match status" value="1"/>
</dbReference>
<dbReference type="SUPFAM" id="SSF47648">
    <property type="entry name" value="Nucleoside phosphorylase/phosphoribosyltransferase N-terminal domain"/>
    <property type="match status" value="1"/>
</dbReference>
<dbReference type="GO" id="GO:0016757">
    <property type="term" value="F:glycosyltransferase activity"/>
    <property type="evidence" value="ECO:0007669"/>
    <property type="project" value="UniProtKB-KW"/>
</dbReference>
<comment type="caution">
    <text evidence="5">Lacks conserved residue(s) required for the propagation of feature annotation.</text>
</comment>
<accession>A0ABN1RJP1</accession>
<feature type="binding site" evidence="5">
    <location>
        <position position="137"/>
    </location>
    <ligand>
        <name>5-phospho-alpha-D-ribose 1-diphosphate</name>
        <dbReference type="ChEBI" id="CHEBI:58017"/>
    </ligand>
</feature>
<comment type="function">
    <text evidence="5">Catalyzes the transfer of the phosphoribosyl group of 5-phosphorylribose-1-pyrophosphate (PRPP) to anthranilate to yield N-(5'-phosphoribosyl)-anthranilate (PRA).</text>
</comment>
<sequence length="361" mass="37012">MSAPQDSPAGTTPGGRALTWSQVLNPLLRHEDLDASATAWAMEQILSGSASPAQLAGFVIALRSKGETVSEVEGMVATMREFATRIDVPGRTLDVVGTGGDQAHTVNISTMSAIVAAGAGAKILKHGNRAASSACGSADVLEELGIPLDLTAAQVEAVGERAGITFCFAPAFHPALRHASVPRRELGVPTTFNILGPLANPGNPSAQAVGVGDGRVAGLMAGVLARRGIDALVFHGDDGLDELTTRTTSQVWTVGRGVVEGPETLDPRELGIAPAPIEALRGADATYNAKVARALFDGETGPVRDVVLLNAGAALAAHEGSTGPLVARIRSGMDRAAEAIDSGEAKNVLDRWVDACASVRS</sequence>
<evidence type="ECO:0000256" key="4">
    <source>
        <dbReference type="ARBA" id="ARBA00023141"/>
    </source>
</evidence>
<keyword evidence="4 5" id="KW-0057">Aromatic amino acid biosynthesis</keyword>
<dbReference type="SUPFAM" id="SSF52418">
    <property type="entry name" value="Nucleoside phosphorylase/phosphoribosyltransferase catalytic domain"/>
    <property type="match status" value="1"/>
</dbReference>
<dbReference type="Gene3D" id="3.40.1030.10">
    <property type="entry name" value="Nucleoside phosphorylase/phosphoribosyltransferase catalytic domain"/>
    <property type="match status" value="1"/>
</dbReference>
<feature type="binding site" evidence="5">
    <location>
        <position position="105"/>
    </location>
    <ligand>
        <name>5-phospho-alpha-D-ribose 1-diphosphate</name>
        <dbReference type="ChEBI" id="CHEBI:58017"/>
    </ligand>
</feature>
<dbReference type="Gene3D" id="1.20.970.10">
    <property type="entry name" value="Transferase, Pyrimidine Nucleoside Phosphorylase, Chain C"/>
    <property type="match status" value="1"/>
</dbReference>
<keyword evidence="1 5" id="KW-0328">Glycosyltransferase</keyword>
<organism evidence="8 9">
    <name type="scientific">Kribbella koreensis</name>
    <dbReference type="NCBI Taxonomy" id="57909"/>
    <lineage>
        <taxon>Bacteria</taxon>
        <taxon>Bacillati</taxon>
        <taxon>Actinomycetota</taxon>
        <taxon>Actinomycetes</taxon>
        <taxon>Propionibacteriales</taxon>
        <taxon>Kribbellaceae</taxon>
        <taxon>Kribbella</taxon>
    </lineage>
</organism>
<feature type="binding site" evidence="5">
    <location>
        <position position="183"/>
    </location>
    <ligand>
        <name>anthranilate</name>
        <dbReference type="ChEBI" id="CHEBI:16567"/>
        <label>2</label>
    </ligand>
</feature>
<feature type="binding site" evidence="5">
    <location>
        <position position="128"/>
    </location>
    <ligand>
        <name>anthranilate</name>
        <dbReference type="ChEBI" id="CHEBI:16567"/>
        <label>1</label>
    </ligand>
</feature>
<name>A0ABN1RJP1_9ACTN</name>
<feature type="binding site" evidence="5">
    <location>
        <position position="242"/>
    </location>
    <ligand>
        <name>Mg(2+)</name>
        <dbReference type="ChEBI" id="CHEBI:18420"/>
        <label>1</label>
    </ligand>
</feature>
<dbReference type="InterPro" id="IPR036320">
    <property type="entry name" value="Glycosyl_Trfase_fam3_N_dom_sf"/>
</dbReference>
<dbReference type="Pfam" id="PF02885">
    <property type="entry name" value="Glycos_trans_3N"/>
    <property type="match status" value="1"/>
</dbReference>
<keyword evidence="5" id="KW-0460">Magnesium</keyword>
<dbReference type="Proteomes" id="UP001500542">
    <property type="component" value="Unassembled WGS sequence"/>
</dbReference>
<dbReference type="InterPro" id="IPR017459">
    <property type="entry name" value="Glycosyl_Trfase_fam3_N_dom"/>
</dbReference>
<dbReference type="EC" id="2.4.2.18" evidence="5"/>
<dbReference type="Pfam" id="PF00591">
    <property type="entry name" value="Glycos_transf_3"/>
    <property type="match status" value="1"/>
</dbReference>
<comment type="cofactor">
    <cofactor evidence="5">
        <name>Mg(2+)</name>
        <dbReference type="ChEBI" id="CHEBI:18420"/>
    </cofactor>
    <text evidence="5">Binds 2 magnesium ions per monomer.</text>
</comment>
<feature type="binding site" evidence="5">
    <location>
        <position position="109"/>
    </location>
    <ligand>
        <name>Mg(2+)</name>
        <dbReference type="ChEBI" id="CHEBI:18420"/>
        <label>1</label>
    </ligand>
</feature>
<protein>
    <recommendedName>
        <fullName evidence="5">Anthranilate phosphoribosyltransferase</fullName>
        <ecNumber evidence="5">2.4.2.18</ecNumber>
    </recommendedName>
</protein>
<dbReference type="RefSeq" id="WP_343980779.1">
    <property type="nucleotide sequence ID" value="NZ_BAAAHK010000020.1"/>
</dbReference>
<evidence type="ECO:0000313" key="9">
    <source>
        <dbReference type="Proteomes" id="UP001500542"/>
    </source>
</evidence>
<feature type="domain" description="Glycosyl transferase family 3" evidence="6">
    <location>
        <begin position="91"/>
        <end position="345"/>
    </location>
</feature>
<reference evidence="8 9" key="1">
    <citation type="journal article" date="2019" name="Int. J. Syst. Evol. Microbiol.">
        <title>The Global Catalogue of Microorganisms (GCM) 10K type strain sequencing project: providing services to taxonomists for standard genome sequencing and annotation.</title>
        <authorList>
            <consortium name="The Broad Institute Genomics Platform"/>
            <consortium name="The Broad Institute Genome Sequencing Center for Infectious Disease"/>
            <person name="Wu L."/>
            <person name="Ma J."/>
        </authorList>
    </citation>
    <scope>NUCLEOTIDE SEQUENCE [LARGE SCALE GENOMIC DNA]</scope>
    <source>
        <strain evidence="8 9">JCM 10977</strain>
    </source>
</reference>
<proteinExistence type="inferred from homology"/>
<keyword evidence="3 5" id="KW-0822">Tryptophan biosynthesis</keyword>
<feature type="binding site" evidence="5">
    <location>
        <begin position="100"/>
        <end position="101"/>
    </location>
    <ligand>
        <name>5-phospho-alpha-D-ribose 1-diphosphate</name>
        <dbReference type="ChEBI" id="CHEBI:58017"/>
    </ligand>
</feature>
<comment type="subunit">
    <text evidence="5">Homodimer.</text>
</comment>
<evidence type="ECO:0000256" key="3">
    <source>
        <dbReference type="ARBA" id="ARBA00022822"/>
    </source>
</evidence>
<dbReference type="HAMAP" id="MF_00211">
    <property type="entry name" value="TrpD"/>
    <property type="match status" value="1"/>
</dbReference>
<evidence type="ECO:0000313" key="8">
    <source>
        <dbReference type="EMBL" id="GAA0958564.1"/>
    </source>
</evidence>
<evidence type="ECO:0000259" key="7">
    <source>
        <dbReference type="Pfam" id="PF02885"/>
    </source>
</evidence>
<comment type="pathway">
    <text evidence="5">Amino-acid biosynthesis; L-tryptophan biosynthesis; L-tryptophan from chorismate: step 2/5.</text>
</comment>
<feature type="binding site" evidence="5">
    <location>
        <begin position="125"/>
        <end position="133"/>
    </location>
    <ligand>
        <name>5-phospho-alpha-D-ribose 1-diphosphate</name>
        <dbReference type="ChEBI" id="CHEBI:58017"/>
    </ligand>
</feature>
<feature type="binding site" evidence="5">
    <location>
        <position position="242"/>
    </location>
    <ligand>
        <name>Mg(2+)</name>
        <dbReference type="ChEBI" id="CHEBI:18420"/>
        <label>2</label>
    </ligand>
</feature>
<dbReference type="InterPro" id="IPR005940">
    <property type="entry name" value="Anthranilate_Pribosyl_Tfrase"/>
</dbReference>
<gene>
    <name evidence="8" type="primary">trpD_2</name>
    <name evidence="5" type="synonym">trpD</name>
    <name evidence="8" type="ORF">GCM10009554_70970</name>
</gene>
<keyword evidence="9" id="KW-1185">Reference proteome</keyword>
<dbReference type="InterPro" id="IPR035902">
    <property type="entry name" value="Nuc_phospho_transferase"/>
</dbReference>